<proteinExistence type="evidence at transcript level"/>
<evidence type="ECO:0000256" key="2">
    <source>
        <dbReference type="ARBA" id="ARBA00023043"/>
    </source>
</evidence>
<dbReference type="InterPro" id="IPR002110">
    <property type="entry name" value="Ankyrin_rpt"/>
</dbReference>
<dbReference type="InterPro" id="IPR036770">
    <property type="entry name" value="Ankyrin_rpt-contain_sf"/>
</dbReference>
<evidence type="ECO:0000256" key="3">
    <source>
        <dbReference type="PROSITE-ProRule" id="PRU00023"/>
    </source>
</evidence>
<evidence type="ECO:0000256" key="1">
    <source>
        <dbReference type="ARBA" id="ARBA00022737"/>
    </source>
</evidence>
<dbReference type="PANTHER" id="PTHR24124:SF7">
    <property type="entry name" value="NF-KAPPA-B INHIBITOR DELTA"/>
    <property type="match status" value="1"/>
</dbReference>
<organism evidence="4">
    <name type="scientific">Callorhinchus milii</name>
    <name type="common">Ghost shark</name>
    <dbReference type="NCBI Taxonomy" id="7868"/>
    <lineage>
        <taxon>Eukaryota</taxon>
        <taxon>Metazoa</taxon>
        <taxon>Chordata</taxon>
        <taxon>Craniata</taxon>
        <taxon>Vertebrata</taxon>
        <taxon>Chondrichthyes</taxon>
        <taxon>Holocephali</taxon>
        <taxon>Chimaeriformes</taxon>
        <taxon>Callorhinchidae</taxon>
        <taxon>Callorhinchus</taxon>
    </lineage>
</organism>
<dbReference type="Pfam" id="PF12796">
    <property type="entry name" value="Ank_2"/>
    <property type="match status" value="2"/>
</dbReference>
<accession>V9LA87</accession>
<dbReference type="PRINTS" id="PR01415">
    <property type="entry name" value="ANKYRIN"/>
</dbReference>
<dbReference type="EMBL" id="JW876451">
    <property type="protein sequence ID" value="AFP08968.1"/>
    <property type="molecule type" value="mRNA"/>
</dbReference>
<dbReference type="GO" id="GO:0005634">
    <property type="term" value="C:nucleus"/>
    <property type="evidence" value="ECO:0007669"/>
    <property type="project" value="TreeGrafter"/>
</dbReference>
<dbReference type="PROSITE" id="PS50297">
    <property type="entry name" value="ANK_REP_REGION"/>
    <property type="match status" value="3"/>
</dbReference>
<dbReference type="SMART" id="SM00248">
    <property type="entry name" value="ANK"/>
    <property type="match status" value="6"/>
</dbReference>
<reference evidence="4" key="1">
    <citation type="journal article" date="2014" name="Nature">
        <title>Elephant shark genome provides unique insights into gnathostome evolution.</title>
        <authorList>
            <consortium name="International Elephant Shark Genome Sequencing Consortium"/>
            <person name="Venkatesh B."/>
            <person name="Lee A.P."/>
            <person name="Ravi V."/>
            <person name="Maurya A.K."/>
            <person name="Lian M.M."/>
            <person name="Swann J.B."/>
            <person name="Ohta Y."/>
            <person name="Flajnik M.F."/>
            <person name="Sutoh Y."/>
            <person name="Kasahara M."/>
            <person name="Hoon S."/>
            <person name="Gangu V."/>
            <person name="Roy S.W."/>
            <person name="Irimia M."/>
            <person name="Korzh V."/>
            <person name="Kondrychyn I."/>
            <person name="Lim Z.W."/>
            <person name="Tay B.H."/>
            <person name="Tohari S."/>
            <person name="Kong K.W."/>
            <person name="Ho S."/>
            <person name="Lorente-Galdos B."/>
            <person name="Quilez J."/>
            <person name="Marques-Bonet T."/>
            <person name="Raney B.J."/>
            <person name="Ingham P.W."/>
            <person name="Tay A."/>
            <person name="Hillier L.W."/>
            <person name="Minx P."/>
            <person name="Boehm T."/>
            <person name="Wilson R.K."/>
            <person name="Brenner S."/>
            <person name="Warren W.C."/>
        </authorList>
    </citation>
    <scope>NUCLEOTIDE SEQUENCE</scope>
    <source>
        <tissue evidence="4">Spleen</tissue>
    </source>
</reference>
<feature type="repeat" description="ANK" evidence="3">
    <location>
        <begin position="63"/>
        <end position="95"/>
    </location>
</feature>
<feature type="repeat" description="ANK" evidence="3">
    <location>
        <begin position="218"/>
        <end position="254"/>
    </location>
</feature>
<feature type="non-terminal residue" evidence="4">
    <location>
        <position position="289"/>
    </location>
</feature>
<sequence>LVPSLLHEARRIIQNMDPSELLNPDEDGDTLLHIYAAKGMRESVWAMAERTASLGGLNSKEHNGKTPLLVAVTANQAPVVWDLICFGADVRATDFKGQNPLHLAAKYGYTEILQVIKASKCKINLETRNFEGLTALHCAVKGHNELLKTHRNSMAQVQDTLDCISVLLHMGSSVFTQDIKNNNSVLHLAVQEANLVLVRYFLQYITDRLPEFINMKAHGNTALHMAAGLHHQENQEEIIRLLLFYGADPSVRNLENDQPAHLLPQGEAGARMKLLLKRGRNANPITPRV</sequence>
<keyword evidence="2 3" id="KW-0040">ANK repeat</keyword>
<dbReference type="GO" id="GO:0010468">
    <property type="term" value="P:regulation of gene expression"/>
    <property type="evidence" value="ECO:0007669"/>
    <property type="project" value="TreeGrafter"/>
</dbReference>
<dbReference type="PROSITE" id="PS50088">
    <property type="entry name" value="ANK_REPEAT"/>
    <property type="match status" value="3"/>
</dbReference>
<dbReference type="AlphaFoldDB" id="V9LA87"/>
<dbReference type="Gene3D" id="1.25.40.20">
    <property type="entry name" value="Ankyrin repeat-containing domain"/>
    <property type="match status" value="2"/>
</dbReference>
<protein>
    <submittedName>
        <fullName evidence="4">NF-kappa-B inhibitor delta-like protein</fullName>
    </submittedName>
</protein>
<evidence type="ECO:0000313" key="4">
    <source>
        <dbReference type="EMBL" id="AFP08968.1"/>
    </source>
</evidence>
<dbReference type="SUPFAM" id="SSF48403">
    <property type="entry name" value="Ankyrin repeat"/>
    <property type="match status" value="1"/>
</dbReference>
<feature type="repeat" description="ANK" evidence="3">
    <location>
        <begin position="96"/>
        <end position="128"/>
    </location>
</feature>
<dbReference type="PANTHER" id="PTHR24124">
    <property type="entry name" value="ANKYRIN REPEAT FAMILY A"/>
    <property type="match status" value="1"/>
</dbReference>
<feature type="non-terminal residue" evidence="4">
    <location>
        <position position="1"/>
    </location>
</feature>
<name>V9LA87_CALMI</name>
<keyword evidence="1" id="KW-0677">Repeat</keyword>